<accession>C4VAW5</accession>
<protein>
    <submittedName>
        <fullName evidence="2">Uncharacterized protein</fullName>
    </submittedName>
</protein>
<reference evidence="2 3" key="1">
    <citation type="journal article" date="2009" name="PLoS Pathog.">
        <title>Genomic analyses of the microsporidian Nosema ceranae, an emergent pathogen of honey bees.</title>
        <authorList>
            <person name="Cornman R.S."/>
            <person name="Chen Y.P."/>
            <person name="Schatz M.C."/>
            <person name="Street C."/>
            <person name="Zhao Y."/>
            <person name="Desany B."/>
            <person name="Egholm M."/>
            <person name="Hutchison S."/>
            <person name="Pettis J.S."/>
            <person name="Lipkin W.I."/>
            <person name="Evans J.D."/>
        </authorList>
    </citation>
    <scope>NUCLEOTIDE SEQUENCE [LARGE SCALE GENOMIC DNA]</scope>
    <source>
        <strain evidence="2 3">BRL01</strain>
    </source>
</reference>
<dbReference type="HOGENOM" id="CLU_2334165_0_0_1"/>
<evidence type="ECO:0000313" key="3">
    <source>
        <dbReference type="Proteomes" id="UP000009082"/>
    </source>
</evidence>
<keyword evidence="1" id="KW-0175">Coiled coil</keyword>
<name>C4VAW5_VAIC1</name>
<evidence type="ECO:0000313" key="2">
    <source>
        <dbReference type="EMBL" id="EEQ81637.1"/>
    </source>
</evidence>
<dbReference type="AlphaFoldDB" id="C4VAW5"/>
<sequence>MEAIQTVGLSSDDCGQEDRRVLEELEILMYALELEIVEEEFWKNGIFERASRSLKIFMVRNVSKEEKVEDLRMKLIRKVREEEEEKERAMDLQNLIEM</sequence>
<dbReference type="InParanoid" id="C4VAW5"/>
<proteinExistence type="predicted"/>
<gene>
    <name evidence="2" type="ORF">NCER_101859</name>
</gene>
<organism evidence="2 3">
    <name type="scientific">Vairimorpha ceranae (strain BRL01)</name>
    <name type="common">Microsporidian parasite</name>
    <name type="synonym">Nosema ceranae</name>
    <dbReference type="NCBI Taxonomy" id="578460"/>
    <lineage>
        <taxon>Eukaryota</taxon>
        <taxon>Fungi</taxon>
        <taxon>Fungi incertae sedis</taxon>
        <taxon>Microsporidia</taxon>
        <taxon>Nosematidae</taxon>
        <taxon>Vairimorpha</taxon>
    </lineage>
</organism>
<feature type="coiled-coil region" evidence="1">
    <location>
        <begin position="65"/>
        <end position="92"/>
    </location>
</feature>
<comment type="caution">
    <text evidence="2">The sequence shown here is derived from an EMBL/GenBank/DDBJ whole genome shotgun (WGS) entry which is preliminary data.</text>
</comment>
<dbReference type="Proteomes" id="UP000009082">
    <property type="component" value="Unassembled WGS sequence"/>
</dbReference>
<dbReference type="KEGG" id="nce:NCER_101859"/>
<evidence type="ECO:0000256" key="1">
    <source>
        <dbReference type="SAM" id="Coils"/>
    </source>
</evidence>
<dbReference type="EMBL" id="ACOL01000315">
    <property type="protein sequence ID" value="EEQ81637.1"/>
    <property type="molecule type" value="Genomic_DNA"/>
</dbReference>
<dbReference type="VEuPathDB" id="MicrosporidiaDB:NCER_101859"/>